<dbReference type="SMART" id="SM00320">
    <property type="entry name" value="WD40"/>
    <property type="match status" value="4"/>
</dbReference>
<dbReference type="InterPro" id="IPR001680">
    <property type="entry name" value="WD40_rpt"/>
</dbReference>
<feature type="repeat" description="WD" evidence="4">
    <location>
        <begin position="302"/>
        <end position="344"/>
    </location>
</feature>
<dbReference type="PRINTS" id="PR00320">
    <property type="entry name" value="GPROTEINBRPT"/>
</dbReference>
<evidence type="ECO:0000256" key="3">
    <source>
        <dbReference type="ARBA" id="ARBA00040876"/>
    </source>
</evidence>
<evidence type="ECO:0000256" key="2">
    <source>
        <dbReference type="ARBA" id="ARBA00022737"/>
    </source>
</evidence>
<organism evidence="7 8">
    <name type="scientific">Papiliotrema laurentii</name>
    <name type="common">Cryptococcus laurentii</name>
    <dbReference type="NCBI Taxonomy" id="5418"/>
    <lineage>
        <taxon>Eukaryota</taxon>
        <taxon>Fungi</taxon>
        <taxon>Dikarya</taxon>
        <taxon>Basidiomycota</taxon>
        <taxon>Agaricomycotina</taxon>
        <taxon>Tremellomycetes</taxon>
        <taxon>Tremellales</taxon>
        <taxon>Rhynchogastremaceae</taxon>
        <taxon>Papiliotrema</taxon>
    </lineage>
</organism>
<dbReference type="InterPro" id="IPR020472">
    <property type="entry name" value="WD40_PAC1"/>
</dbReference>
<feature type="region of interest" description="Disordered" evidence="5">
    <location>
        <begin position="1"/>
        <end position="83"/>
    </location>
</feature>
<accession>A0AAD9L8U0</accession>
<dbReference type="InterPro" id="IPR022052">
    <property type="entry name" value="Histone-bd_RBBP4-like_N"/>
</dbReference>
<keyword evidence="1 4" id="KW-0853">WD repeat</keyword>
<dbReference type="Pfam" id="PF12265">
    <property type="entry name" value="CAF1C_H4-bd"/>
    <property type="match status" value="1"/>
</dbReference>
<dbReference type="Pfam" id="PF00400">
    <property type="entry name" value="WD40"/>
    <property type="match status" value="3"/>
</dbReference>
<feature type="repeat" description="WD" evidence="4">
    <location>
        <begin position="394"/>
        <end position="436"/>
    </location>
</feature>
<dbReference type="EMBL" id="JAODAN010000001">
    <property type="protein sequence ID" value="KAK1927470.1"/>
    <property type="molecule type" value="Genomic_DNA"/>
</dbReference>
<evidence type="ECO:0000313" key="7">
    <source>
        <dbReference type="EMBL" id="KAK1927470.1"/>
    </source>
</evidence>
<gene>
    <name evidence="7" type="ORF">DB88DRAFT_459786</name>
</gene>
<evidence type="ECO:0000313" key="8">
    <source>
        <dbReference type="Proteomes" id="UP001182556"/>
    </source>
</evidence>
<evidence type="ECO:0000256" key="5">
    <source>
        <dbReference type="SAM" id="MobiDB-lite"/>
    </source>
</evidence>
<dbReference type="InterPro" id="IPR036322">
    <property type="entry name" value="WD40_repeat_dom_sf"/>
</dbReference>
<keyword evidence="2" id="KW-0677">Repeat</keyword>
<name>A0AAD9L8U0_PAPLA</name>
<dbReference type="Proteomes" id="UP001182556">
    <property type="component" value="Unassembled WGS sequence"/>
</dbReference>
<dbReference type="InterPro" id="IPR015943">
    <property type="entry name" value="WD40/YVTN_repeat-like_dom_sf"/>
</dbReference>
<proteinExistence type="predicted"/>
<feature type="compositionally biased region" description="Acidic residues" evidence="5">
    <location>
        <begin position="29"/>
        <end position="66"/>
    </location>
</feature>
<dbReference type="PANTHER" id="PTHR45903:SF1">
    <property type="entry name" value="GLUTAMATE-RICH WD REPEAT-CONTAINING PROTEIN 1"/>
    <property type="match status" value="1"/>
</dbReference>
<dbReference type="SUPFAM" id="SSF50978">
    <property type="entry name" value="WD40 repeat-like"/>
    <property type="match status" value="1"/>
</dbReference>
<feature type="compositionally biased region" description="Acidic residues" evidence="5">
    <location>
        <begin position="172"/>
        <end position="187"/>
    </location>
</feature>
<dbReference type="Gene3D" id="2.130.10.10">
    <property type="entry name" value="YVTN repeat-like/Quinoprotein amine dehydrogenase"/>
    <property type="match status" value="1"/>
</dbReference>
<protein>
    <recommendedName>
        <fullName evidence="3">Glutamate-rich WD repeat-containing protein 1</fullName>
    </recommendedName>
</protein>
<feature type="region of interest" description="Disordered" evidence="5">
    <location>
        <begin position="165"/>
        <end position="187"/>
    </location>
</feature>
<evidence type="ECO:0000256" key="1">
    <source>
        <dbReference type="ARBA" id="ARBA00022574"/>
    </source>
</evidence>
<evidence type="ECO:0000256" key="4">
    <source>
        <dbReference type="PROSITE-ProRule" id="PRU00221"/>
    </source>
</evidence>
<dbReference type="AlphaFoldDB" id="A0AAD9L8U0"/>
<keyword evidence="8" id="KW-1185">Reference proteome</keyword>
<feature type="repeat" description="WD" evidence="4">
    <location>
        <begin position="347"/>
        <end position="382"/>
    </location>
</feature>
<dbReference type="PANTHER" id="PTHR45903">
    <property type="entry name" value="GLUTAMATE-RICH WD REPEAT-CONTAINING PROTEIN 1"/>
    <property type="match status" value="1"/>
</dbReference>
<dbReference type="GO" id="GO:0042254">
    <property type="term" value="P:ribosome biogenesis"/>
    <property type="evidence" value="ECO:0007669"/>
    <property type="project" value="TreeGrafter"/>
</dbReference>
<dbReference type="PROSITE" id="PS50082">
    <property type="entry name" value="WD_REPEATS_2"/>
    <property type="match status" value="3"/>
</dbReference>
<reference evidence="7" key="1">
    <citation type="submission" date="2023-02" db="EMBL/GenBank/DDBJ databases">
        <title>Identification and recombinant expression of a fungal hydrolase from Papiliotrema laurentii that hydrolyzes apple cutin and clears colloidal polyester polyurethane.</title>
        <authorList>
            <consortium name="DOE Joint Genome Institute"/>
            <person name="Roman V.A."/>
            <person name="Bojanowski C."/>
            <person name="Crable B.R."/>
            <person name="Wagner D.N."/>
            <person name="Hung C.S."/>
            <person name="Nadeau L.J."/>
            <person name="Schratz L."/>
            <person name="Haridas S."/>
            <person name="Pangilinan J."/>
            <person name="Lipzen A."/>
            <person name="Na H."/>
            <person name="Yan M."/>
            <person name="Ng V."/>
            <person name="Grigoriev I.V."/>
            <person name="Spatafora J.W."/>
            <person name="Barlow D."/>
            <person name="Biffinger J."/>
            <person name="Kelley-Loughnane N."/>
            <person name="Varaljay V.A."/>
            <person name="Crookes-Goodson W.J."/>
        </authorList>
    </citation>
    <scope>NUCLEOTIDE SEQUENCE</scope>
    <source>
        <strain evidence="7">5307AH</strain>
    </source>
</reference>
<sequence>MPKRTSEAAELPAGKSAAVGQDTARAAIVEDEEMGEFEDRWEDEIESEHEAEEGEGEEEEEGDDDFTPAQEDSQPAAPAKQTYLPGVKLAEGETLVADNSVYLGLHSLSYAWPCLSFDVLRDNLGSDRSTFPHTAWIVAGTQAGDIPGQGKAKDEVVVMRLGGLSKTQHDDADSDASDDEDDQDDDEDATLDFLTIPHIGAVNRIRARTLPSQTGQPDPYHVATFSETGKVHIYDVRPYIDTLAGPSKPRQKTPLHTITNHGRNEGYAVEWGETGLLTGDIANKIYLTTVTPTGFHTSPNPYMSHTSSVEDLQWSPSENTVFASASADRTVRVWDIRAKGRKSVVSVEAHTDDVNVISWNKSVEYLLVSGGDEGGLKVWDLRMFKEKPAPVAHFSWHTAPITSVEWHPTDPSVFAASGSDDQLTLWDLSVEQDEDEAPITALDANGKPLQVPSQLLFVHQGQKDVKELHWHPQIPGMVISTASDSFNVFKTISC</sequence>
<dbReference type="InterPro" id="IPR051972">
    <property type="entry name" value="Glutamate-rich_WD_repeat"/>
</dbReference>
<comment type="caution">
    <text evidence="7">The sequence shown here is derived from an EMBL/GenBank/DDBJ whole genome shotgun (WGS) entry which is preliminary data.</text>
</comment>
<dbReference type="PROSITE" id="PS50294">
    <property type="entry name" value="WD_REPEATS_REGION"/>
    <property type="match status" value="3"/>
</dbReference>
<dbReference type="GO" id="GO:0005730">
    <property type="term" value="C:nucleolus"/>
    <property type="evidence" value="ECO:0007669"/>
    <property type="project" value="TreeGrafter"/>
</dbReference>
<feature type="domain" description="Histone-binding protein RBBP4-like N-terminal" evidence="6">
    <location>
        <begin position="93"/>
        <end position="161"/>
    </location>
</feature>
<evidence type="ECO:0000259" key="6">
    <source>
        <dbReference type="Pfam" id="PF12265"/>
    </source>
</evidence>